<dbReference type="RefSeq" id="WP_188649121.1">
    <property type="nucleotide sequence ID" value="NZ_BMHQ01000022.1"/>
</dbReference>
<dbReference type="Pfam" id="PF01022">
    <property type="entry name" value="HTH_5"/>
    <property type="match status" value="1"/>
</dbReference>
<dbReference type="InterPro" id="IPR018334">
    <property type="entry name" value="ArsR_HTH"/>
</dbReference>
<dbReference type="NCBIfam" id="NF033788">
    <property type="entry name" value="HTH_metalloreg"/>
    <property type="match status" value="1"/>
</dbReference>
<dbReference type="InterPro" id="IPR011991">
    <property type="entry name" value="ArsR-like_HTH"/>
</dbReference>
<dbReference type="InterPro" id="IPR036388">
    <property type="entry name" value="WH-like_DNA-bd_sf"/>
</dbReference>
<evidence type="ECO:0000256" key="4">
    <source>
        <dbReference type="ARBA" id="ARBA00043263"/>
    </source>
</evidence>
<dbReference type="PANTHER" id="PTHR43132:SF6">
    <property type="entry name" value="HTH-TYPE TRANSCRIPTIONAL REPRESSOR CZRA"/>
    <property type="match status" value="1"/>
</dbReference>
<name>A0A8J2VKY9_9BACL</name>
<dbReference type="InterPro" id="IPR036390">
    <property type="entry name" value="WH_DNA-bd_sf"/>
</dbReference>
<dbReference type="PROSITE" id="PS50987">
    <property type="entry name" value="HTH_ARSR_2"/>
    <property type="match status" value="1"/>
</dbReference>
<reference evidence="6" key="1">
    <citation type="journal article" date="2014" name="Int. J. Syst. Evol. Microbiol.">
        <title>Complete genome sequence of Corynebacterium casei LMG S-19264T (=DSM 44701T), isolated from a smear-ripened cheese.</title>
        <authorList>
            <consortium name="US DOE Joint Genome Institute (JGI-PGF)"/>
            <person name="Walter F."/>
            <person name="Albersmeier A."/>
            <person name="Kalinowski J."/>
            <person name="Ruckert C."/>
        </authorList>
    </citation>
    <scope>NUCLEOTIDE SEQUENCE</scope>
    <source>
        <strain evidence="6">CGMCC 1.15179</strain>
    </source>
</reference>
<keyword evidence="4" id="KW-0105">Cadmium resistance</keyword>
<keyword evidence="1" id="KW-0805">Transcription regulation</keyword>
<accession>A0A8J2VKY9</accession>
<dbReference type="CDD" id="cd00090">
    <property type="entry name" value="HTH_ARSR"/>
    <property type="match status" value="1"/>
</dbReference>
<evidence type="ECO:0000313" key="6">
    <source>
        <dbReference type="EMBL" id="GGE29537.1"/>
    </source>
</evidence>
<evidence type="ECO:0000256" key="3">
    <source>
        <dbReference type="ARBA" id="ARBA00023163"/>
    </source>
</evidence>
<dbReference type="GO" id="GO:0003700">
    <property type="term" value="F:DNA-binding transcription factor activity"/>
    <property type="evidence" value="ECO:0007669"/>
    <property type="project" value="InterPro"/>
</dbReference>
<keyword evidence="3" id="KW-0804">Transcription</keyword>
<dbReference type="EMBL" id="BMHQ01000022">
    <property type="protein sequence ID" value="GGE29537.1"/>
    <property type="molecule type" value="Genomic_DNA"/>
</dbReference>
<evidence type="ECO:0000313" key="7">
    <source>
        <dbReference type="Proteomes" id="UP000625210"/>
    </source>
</evidence>
<gene>
    <name evidence="6" type="primary">cadC</name>
    <name evidence="6" type="ORF">GCM10011571_34580</name>
</gene>
<feature type="domain" description="HTH arsR-type" evidence="5">
    <location>
        <begin position="23"/>
        <end position="118"/>
    </location>
</feature>
<dbReference type="PRINTS" id="PR00778">
    <property type="entry name" value="HTHARSR"/>
</dbReference>
<protein>
    <submittedName>
        <fullName evidence="6">Transcriptional regulator</fullName>
    </submittedName>
</protein>
<dbReference type="Gene3D" id="1.10.10.10">
    <property type="entry name" value="Winged helix-like DNA-binding domain superfamily/Winged helix DNA-binding domain"/>
    <property type="match status" value="1"/>
</dbReference>
<dbReference type="AlphaFoldDB" id="A0A8J2VKY9"/>
<keyword evidence="2" id="KW-0238">DNA-binding</keyword>
<evidence type="ECO:0000256" key="2">
    <source>
        <dbReference type="ARBA" id="ARBA00023125"/>
    </source>
</evidence>
<dbReference type="SUPFAM" id="SSF46785">
    <property type="entry name" value="Winged helix' DNA-binding domain"/>
    <property type="match status" value="1"/>
</dbReference>
<dbReference type="Proteomes" id="UP000625210">
    <property type="component" value="Unassembled WGS sequence"/>
</dbReference>
<comment type="caution">
    <text evidence="6">The sequence shown here is derived from an EMBL/GenBank/DDBJ whole genome shotgun (WGS) entry which is preliminary data.</text>
</comment>
<dbReference type="GO" id="GO:0046686">
    <property type="term" value="P:response to cadmium ion"/>
    <property type="evidence" value="ECO:0007669"/>
    <property type="project" value="UniProtKB-KW"/>
</dbReference>
<evidence type="ECO:0000259" key="5">
    <source>
        <dbReference type="PROSITE" id="PS50987"/>
    </source>
</evidence>
<proteinExistence type="predicted"/>
<dbReference type="PANTHER" id="PTHR43132">
    <property type="entry name" value="ARSENICAL RESISTANCE OPERON REPRESSOR ARSR-RELATED"/>
    <property type="match status" value="1"/>
</dbReference>
<dbReference type="SMART" id="SM00418">
    <property type="entry name" value="HTH_ARSR"/>
    <property type="match status" value="1"/>
</dbReference>
<evidence type="ECO:0000256" key="1">
    <source>
        <dbReference type="ARBA" id="ARBA00023015"/>
    </source>
</evidence>
<dbReference type="InterPro" id="IPR051011">
    <property type="entry name" value="Metal_resp_trans_reg"/>
</dbReference>
<sequence length="126" mass="14527">MSKDRCEIYCYDEEKVKRVQSSLETVDPMDTSQLFKALADPTRLKIAYALVQEDELCVCDVANIINSSLATASHHLRLLRNMGLAKYRKEGKLVFYSLDDDYVKQLVRLAFDHSKKLTNHKRMGII</sequence>
<dbReference type="PROSITE" id="PS00846">
    <property type="entry name" value="HTH_ARSR_1"/>
    <property type="match status" value="1"/>
</dbReference>
<dbReference type="GO" id="GO:0003677">
    <property type="term" value="F:DNA binding"/>
    <property type="evidence" value="ECO:0007669"/>
    <property type="project" value="UniProtKB-KW"/>
</dbReference>
<keyword evidence="7" id="KW-1185">Reference proteome</keyword>
<dbReference type="InterPro" id="IPR001845">
    <property type="entry name" value="HTH_ArsR_DNA-bd_dom"/>
</dbReference>
<organism evidence="6 7">
    <name type="scientific">Marinithermofilum abyssi</name>
    <dbReference type="NCBI Taxonomy" id="1571185"/>
    <lineage>
        <taxon>Bacteria</taxon>
        <taxon>Bacillati</taxon>
        <taxon>Bacillota</taxon>
        <taxon>Bacilli</taxon>
        <taxon>Bacillales</taxon>
        <taxon>Thermoactinomycetaceae</taxon>
        <taxon>Marinithermofilum</taxon>
    </lineage>
</organism>
<reference evidence="6" key="2">
    <citation type="submission" date="2020-09" db="EMBL/GenBank/DDBJ databases">
        <authorList>
            <person name="Sun Q."/>
            <person name="Zhou Y."/>
        </authorList>
    </citation>
    <scope>NUCLEOTIDE SEQUENCE</scope>
    <source>
        <strain evidence="6">CGMCC 1.15179</strain>
    </source>
</reference>